<evidence type="ECO:0000256" key="2">
    <source>
        <dbReference type="ARBA" id="ARBA00023015"/>
    </source>
</evidence>
<dbReference type="AlphaFoldDB" id="A0A7G9GSL1"/>
<dbReference type="InterPro" id="IPR036388">
    <property type="entry name" value="WH-like_DNA-bd_sf"/>
</dbReference>
<name>A0A7G9GSL1_9FIRM</name>
<evidence type="ECO:0000256" key="3">
    <source>
        <dbReference type="ARBA" id="ARBA00023125"/>
    </source>
</evidence>
<evidence type="ECO:0000256" key="4">
    <source>
        <dbReference type="ARBA" id="ARBA00023163"/>
    </source>
</evidence>
<dbReference type="PRINTS" id="PR00035">
    <property type="entry name" value="HTHGNTR"/>
</dbReference>
<proteinExistence type="predicted"/>
<dbReference type="SMART" id="SM00345">
    <property type="entry name" value="HTH_GNTR"/>
    <property type="match status" value="1"/>
</dbReference>
<dbReference type="SUPFAM" id="SSF46785">
    <property type="entry name" value="Winged helix' DNA-binding domain"/>
    <property type="match status" value="1"/>
</dbReference>
<dbReference type="GO" id="GO:0003677">
    <property type="term" value="F:DNA binding"/>
    <property type="evidence" value="ECO:0007669"/>
    <property type="project" value="UniProtKB-UniRule"/>
</dbReference>
<dbReference type="PROSITE" id="PS50949">
    <property type="entry name" value="HTH_GNTR"/>
    <property type="match status" value="1"/>
</dbReference>
<dbReference type="Gene3D" id="3.40.1410.10">
    <property type="entry name" value="Chorismate lyase-like"/>
    <property type="match status" value="1"/>
</dbReference>
<organism evidence="7 8">
    <name type="scientific">[Eubacterium] hominis</name>
    <dbReference type="NCBI Taxonomy" id="2764325"/>
    <lineage>
        <taxon>Bacteria</taxon>
        <taxon>Bacillati</taxon>
        <taxon>Bacillota</taxon>
        <taxon>Erysipelotrichia</taxon>
        <taxon>Erysipelotrichales</taxon>
        <taxon>Erysipelotrichaceae</taxon>
        <taxon>Amedibacillus</taxon>
    </lineage>
</organism>
<dbReference type="InterPro" id="IPR028978">
    <property type="entry name" value="Chorismate_lyase_/UTRA_dom_sf"/>
</dbReference>
<dbReference type="GO" id="GO:0003700">
    <property type="term" value="F:DNA-binding transcription factor activity"/>
    <property type="evidence" value="ECO:0007669"/>
    <property type="project" value="UniProtKB-UniRule"/>
</dbReference>
<evidence type="ECO:0000256" key="5">
    <source>
        <dbReference type="NCBIfam" id="TIGR02404"/>
    </source>
</evidence>
<dbReference type="Pfam" id="PF07702">
    <property type="entry name" value="UTRA"/>
    <property type="match status" value="1"/>
</dbReference>
<dbReference type="CDD" id="cd07377">
    <property type="entry name" value="WHTH_GntR"/>
    <property type="match status" value="1"/>
</dbReference>
<dbReference type="Pfam" id="PF00392">
    <property type="entry name" value="GntR"/>
    <property type="match status" value="1"/>
</dbReference>
<accession>A0A7G9GSL1</accession>
<dbReference type="KEGG" id="ehn:H9Q80_07605"/>
<sequence>MKPKHQILYEKILKKIQDRAWPDDKLPSEKELMAIYDVSRDTVRKALQHLSEDGFIIRAQGKATTVLRNKDFEFPVMTLDSFIEQHEKDSQTDIKLLEKIQAGNDIAECLQIHPNEEIYHLIRVRSINGKRMILDEDYFPISLIPDLTKEDAQRSVYDYIEQKLNLSIGFASRKLSAAKADARDYEMLDLDDYNTVIVLTSYGYLQDGRLFQYNESHHHPEEFEYMDIAKRR</sequence>
<dbReference type="FunFam" id="3.40.1410.10:FF:000008">
    <property type="entry name" value="Transcriptional regulator, GntR family"/>
    <property type="match status" value="1"/>
</dbReference>
<dbReference type="InterPro" id="IPR011663">
    <property type="entry name" value="UTRA"/>
</dbReference>
<dbReference type="SMART" id="SM00866">
    <property type="entry name" value="UTRA"/>
    <property type="match status" value="1"/>
</dbReference>
<evidence type="ECO:0000256" key="1">
    <source>
        <dbReference type="ARBA" id="ARBA00022491"/>
    </source>
</evidence>
<protein>
    <recommendedName>
        <fullName evidence="5">Trehalose operon repressor</fullName>
    </recommendedName>
</protein>
<evidence type="ECO:0000259" key="6">
    <source>
        <dbReference type="PROSITE" id="PS50949"/>
    </source>
</evidence>
<reference evidence="7 8" key="1">
    <citation type="submission" date="2020-08" db="EMBL/GenBank/DDBJ databases">
        <authorList>
            <person name="Liu C."/>
            <person name="Sun Q."/>
        </authorList>
    </citation>
    <scope>NUCLEOTIDE SEQUENCE [LARGE SCALE GENOMIC DNA]</scope>
    <source>
        <strain evidence="7 8">NSJ-61</strain>
    </source>
</reference>
<keyword evidence="4" id="KW-0804">Transcription</keyword>
<gene>
    <name evidence="7" type="primary">treR</name>
    <name evidence="7" type="ORF">H9Q80_07605</name>
</gene>
<dbReference type="Gene3D" id="1.10.10.10">
    <property type="entry name" value="Winged helix-like DNA-binding domain superfamily/Winged helix DNA-binding domain"/>
    <property type="match status" value="1"/>
</dbReference>
<dbReference type="GO" id="GO:0045892">
    <property type="term" value="P:negative regulation of DNA-templated transcription"/>
    <property type="evidence" value="ECO:0007669"/>
    <property type="project" value="TreeGrafter"/>
</dbReference>
<dbReference type="PANTHER" id="PTHR44846:SF12">
    <property type="entry name" value="HTH-TYPE TRANSCRIPTIONAL REGULATOR TRER"/>
    <property type="match status" value="1"/>
</dbReference>
<dbReference type="SUPFAM" id="SSF64288">
    <property type="entry name" value="Chorismate lyase-like"/>
    <property type="match status" value="1"/>
</dbReference>
<dbReference type="NCBIfam" id="TIGR02404">
    <property type="entry name" value="trehalos_R_Bsub"/>
    <property type="match status" value="1"/>
</dbReference>
<feature type="domain" description="HTH gntR-type" evidence="6">
    <location>
        <begin position="2"/>
        <end position="69"/>
    </location>
</feature>
<keyword evidence="8" id="KW-1185">Reference proteome</keyword>
<keyword evidence="1" id="KW-0678">Repressor</keyword>
<dbReference type="Proteomes" id="UP000515856">
    <property type="component" value="Chromosome"/>
</dbReference>
<dbReference type="RefSeq" id="WP_158552171.1">
    <property type="nucleotide sequence ID" value="NZ_CP060636.1"/>
</dbReference>
<keyword evidence="3" id="KW-0238">DNA-binding</keyword>
<dbReference type="InterPro" id="IPR050679">
    <property type="entry name" value="Bact_HTH_transcr_reg"/>
</dbReference>
<dbReference type="InterPro" id="IPR036390">
    <property type="entry name" value="WH_DNA-bd_sf"/>
</dbReference>
<evidence type="ECO:0000313" key="7">
    <source>
        <dbReference type="EMBL" id="QNM13793.1"/>
    </source>
</evidence>
<evidence type="ECO:0000313" key="8">
    <source>
        <dbReference type="Proteomes" id="UP000515856"/>
    </source>
</evidence>
<dbReference type="PANTHER" id="PTHR44846">
    <property type="entry name" value="MANNOSYL-D-GLYCERATE TRANSPORT/METABOLISM SYSTEM REPRESSOR MNGR-RELATED"/>
    <property type="match status" value="1"/>
</dbReference>
<keyword evidence="2" id="KW-0805">Transcription regulation</keyword>
<dbReference type="InterPro" id="IPR012770">
    <property type="entry name" value="TreR"/>
</dbReference>
<dbReference type="EMBL" id="CP060636">
    <property type="protein sequence ID" value="QNM13793.1"/>
    <property type="molecule type" value="Genomic_DNA"/>
</dbReference>
<dbReference type="InterPro" id="IPR000524">
    <property type="entry name" value="Tscrpt_reg_HTH_GntR"/>
</dbReference>